<gene>
    <name evidence="1" type="ordered locus">PputGB1_4880</name>
</gene>
<evidence type="ECO:0000313" key="2">
    <source>
        <dbReference type="Proteomes" id="UP000002157"/>
    </source>
</evidence>
<name>B0KK01_PSEPG</name>
<dbReference type="EMBL" id="CP000926">
    <property type="protein sequence ID" value="ABZ00765.1"/>
    <property type="molecule type" value="Genomic_DNA"/>
</dbReference>
<accession>B0KK01</accession>
<dbReference type="KEGG" id="ppg:PputGB1_4880"/>
<dbReference type="Proteomes" id="UP000002157">
    <property type="component" value="Chromosome"/>
</dbReference>
<organism evidence="1 2">
    <name type="scientific">Pseudomonas putida (strain GB-1)</name>
    <dbReference type="NCBI Taxonomy" id="76869"/>
    <lineage>
        <taxon>Bacteria</taxon>
        <taxon>Pseudomonadati</taxon>
        <taxon>Pseudomonadota</taxon>
        <taxon>Gammaproteobacteria</taxon>
        <taxon>Pseudomonadales</taxon>
        <taxon>Pseudomonadaceae</taxon>
        <taxon>Pseudomonas</taxon>
    </lineage>
</organism>
<proteinExistence type="predicted"/>
<reference evidence="1 2" key="1">
    <citation type="submission" date="2008-01" db="EMBL/GenBank/DDBJ databases">
        <title>Complete sequence of Pseudomonas putida GB-1.</title>
        <authorList>
            <consortium name="US DOE Joint Genome Institute"/>
            <person name="Copeland A."/>
            <person name="Lucas S."/>
            <person name="Lapidus A."/>
            <person name="Barry K."/>
            <person name="Glavina del Rio T."/>
            <person name="Dalin E."/>
            <person name="Tice H."/>
            <person name="Pitluck S."/>
            <person name="Bruce D."/>
            <person name="Goodwin L."/>
            <person name="Chertkov O."/>
            <person name="Brettin T."/>
            <person name="Detter J.C."/>
            <person name="Han C."/>
            <person name="Kuske C.R."/>
            <person name="Schmutz J."/>
            <person name="Larimer F."/>
            <person name="Land M."/>
            <person name="Hauser L."/>
            <person name="Kyrpides N."/>
            <person name="Kim E."/>
            <person name="McCarthy J.K."/>
            <person name="Richardson P."/>
        </authorList>
    </citation>
    <scope>NUCLEOTIDE SEQUENCE [LARGE SCALE GENOMIC DNA]</scope>
    <source>
        <strain evidence="1 2">GB-1</strain>
    </source>
</reference>
<protein>
    <submittedName>
        <fullName evidence="1">Uncharacterized protein</fullName>
    </submittedName>
</protein>
<dbReference type="HOGENOM" id="CLU_1314532_0_0_6"/>
<sequence>MNSSVEQLMLIGGTALLYSTGATEEQRQAAFDSILYAQLLANKSAGPRFDDYERWYAAYRDAYRQLGWIKLASTHDLKHLGQPLRTAPVQPLEAWLRMRSIRHEAVLAAVKTGLSRSLEGFGHLLKYSTQEQTQGAKLVIELGVLKAGPVLDLCSISMQVGKSISNIPLGTWLSEQVLQGEAEFNGVSLALDNSRFQRQREELQALMKTKDAQGAYRFDPYAPITGAHHE</sequence>
<dbReference type="AlphaFoldDB" id="B0KK01"/>
<dbReference type="RefSeq" id="WP_012274396.1">
    <property type="nucleotide sequence ID" value="NC_010322.1"/>
</dbReference>
<evidence type="ECO:0000313" key="1">
    <source>
        <dbReference type="EMBL" id="ABZ00765.1"/>
    </source>
</evidence>